<keyword evidence="3" id="KW-0804">Transcription</keyword>
<evidence type="ECO:0000256" key="3">
    <source>
        <dbReference type="ARBA" id="ARBA00023163"/>
    </source>
</evidence>
<keyword evidence="2" id="KW-0238">DNA-binding</keyword>
<dbReference type="InterPro" id="IPR029062">
    <property type="entry name" value="Class_I_gatase-like"/>
</dbReference>
<dbReference type="GO" id="GO:0043565">
    <property type="term" value="F:sequence-specific DNA binding"/>
    <property type="evidence" value="ECO:0007669"/>
    <property type="project" value="InterPro"/>
</dbReference>
<dbReference type="RefSeq" id="WP_119060017.1">
    <property type="nucleotide sequence ID" value="NZ_QXDF01000001.1"/>
</dbReference>
<organism evidence="5 6">
    <name type="scientific">Dichotomicrobium thermohalophilum</name>
    <dbReference type="NCBI Taxonomy" id="933063"/>
    <lineage>
        <taxon>Bacteria</taxon>
        <taxon>Pseudomonadati</taxon>
        <taxon>Pseudomonadota</taxon>
        <taxon>Alphaproteobacteria</taxon>
        <taxon>Hyphomicrobiales</taxon>
        <taxon>Hyphomicrobiaceae</taxon>
        <taxon>Dichotomicrobium</taxon>
    </lineage>
</organism>
<dbReference type="Proteomes" id="UP000266273">
    <property type="component" value="Unassembled WGS sequence"/>
</dbReference>
<dbReference type="PANTHER" id="PTHR43130:SF3">
    <property type="entry name" value="HTH-TYPE TRANSCRIPTIONAL REGULATOR RV1931C"/>
    <property type="match status" value="1"/>
</dbReference>
<dbReference type="Pfam" id="PF12833">
    <property type="entry name" value="HTH_18"/>
    <property type="match status" value="1"/>
</dbReference>
<sequence>MTPLDRPLTVALLATTGVTGSTLYGLYDVLNSPGRDWELVMSGNPGPPTFAPVVVATSADPLKGGNGVQLVPQQRLADYPSPDIAIVPEIHLPPDAFEPSAFAQECDWLCGVHDAGGIVASVCSGALLLAATGLLDGQEATTHWAYCDALARMNPTVRVCAERTLIGVREGERVITSGGGASWHDLALYLIARYAGAEEAVKIARLYLIDWHREGQSPFAALVRSQLVEDAAIARAQDWIAHHYTDPAPVAGMTAASGLAERSFNRRFVKATGLTPMSYVHTLRLEEAKQMLETEDCPVEEIAVEVGYEDPSFFRRLFRRCVGITPSAYRRRFGRQFFAVPTRRENSPTRKSALTS</sequence>
<dbReference type="InterPro" id="IPR002818">
    <property type="entry name" value="DJ-1/PfpI"/>
</dbReference>
<evidence type="ECO:0000313" key="6">
    <source>
        <dbReference type="Proteomes" id="UP000266273"/>
    </source>
</evidence>
<accession>A0A397Q9Y7</accession>
<evidence type="ECO:0000259" key="4">
    <source>
        <dbReference type="PROSITE" id="PS01124"/>
    </source>
</evidence>
<keyword evidence="1" id="KW-0805">Transcription regulation</keyword>
<dbReference type="Gene3D" id="1.10.10.60">
    <property type="entry name" value="Homeodomain-like"/>
    <property type="match status" value="1"/>
</dbReference>
<dbReference type="PRINTS" id="PR00032">
    <property type="entry name" value="HTHARAC"/>
</dbReference>
<dbReference type="InterPro" id="IPR020449">
    <property type="entry name" value="Tscrpt_reg_AraC-type_HTH"/>
</dbReference>
<dbReference type="SUPFAM" id="SSF46689">
    <property type="entry name" value="Homeodomain-like"/>
    <property type="match status" value="2"/>
</dbReference>
<comment type="caution">
    <text evidence="5">The sequence shown here is derived from an EMBL/GenBank/DDBJ whole genome shotgun (WGS) entry which is preliminary data.</text>
</comment>
<dbReference type="InterPro" id="IPR018060">
    <property type="entry name" value="HTH_AraC"/>
</dbReference>
<dbReference type="EMBL" id="QXDF01000001">
    <property type="protein sequence ID" value="RIA55061.1"/>
    <property type="molecule type" value="Genomic_DNA"/>
</dbReference>
<protein>
    <submittedName>
        <fullName evidence="5">Transcriptional regulator GlxA family with amidase domain</fullName>
    </submittedName>
</protein>
<dbReference type="PROSITE" id="PS01124">
    <property type="entry name" value="HTH_ARAC_FAMILY_2"/>
    <property type="match status" value="1"/>
</dbReference>
<name>A0A397Q9Y7_9HYPH</name>
<reference evidence="5 6" key="1">
    <citation type="submission" date="2018-08" db="EMBL/GenBank/DDBJ databases">
        <title>Genomic Encyclopedia of Archaeal and Bacterial Type Strains, Phase II (KMG-II): from individual species to whole genera.</title>
        <authorList>
            <person name="Goeker M."/>
        </authorList>
    </citation>
    <scope>NUCLEOTIDE SEQUENCE [LARGE SCALE GENOMIC DNA]</scope>
    <source>
        <strain evidence="5 6">DSM 5002</strain>
    </source>
</reference>
<feature type="domain" description="HTH araC/xylS-type" evidence="4">
    <location>
        <begin position="234"/>
        <end position="332"/>
    </location>
</feature>
<dbReference type="InterPro" id="IPR009057">
    <property type="entry name" value="Homeodomain-like_sf"/>
</dbReference>
<gene>
    <name evidence="5" type="ORF">BXY53_0114</name>
</gene>
<dbReference type="InterPro" id="IPR052158">
    <property type="entry name" value="INH-QAR"/>
</dbReference>
<dbReference type="Gene3D" id="3.40.50.880">
    <property type="match status" value="1"/>
</dbReference>
<dbReference type="SUPFAM" id="SSF52317">
    <property type="entry name" value="Class I glutamine amidotransferase-like"/>
    <property type="match status" value="1"/>
</dbReference>
<evidence type="ECO:0000313" key="5">
    <source>
        <dbReference type="EMBL" id="RIA55061.1"/>
    </source>
</evidence>
<dbReference type="GO" id="GO:0003700">
    <property type="term" value="F:DNA-binding transcription factor activity"/>
    <property type="evidence" value="ECO:0007669"/>
    <property type="project" value="InterPro"/>
</dbReference>
<evidence type="ECO:0000256" key="1">
    <source>
        <dbReference type="ARBA" id="ARBA00023015"/>
    </source>
</evidence>
<dbReference type="AlphaFoldDB" id="A0A397Q9Y7"/>
<dbReference type="PROSITE" id="PS00041">
    <property type="entry name" value="HTH_ARAC_FAMILY_1"/>
    <property type="match status" value="1"/>
</dbReference>
<dbReference type="Pfam" id="PF01965">
    <property type="entry name" value="DJ-1_PfpI"/>
    <property type="match status" value="1"/>
</dbReference>
<dbReference type="PANTHER" id="PTHR43130">
    <property type="entry name" value="ARAC-FAMILY TRANSCRIPTIONAL REGULATOR"/>
    <property type="match status" value="1"/>
</dbReference>
<evidence type="ECO:0000256" key="2">
    <source>
        <dbReference type="ARBA" id="ARBA00023125"/>
    </source>
</evidence>
<proteinExistence type="predicted"/>
<dbReference type="OrthoDB" id="9814125at2"/>
<dbReference type="InterPro" id="IPR018062">
    <property type="entry name" value="HTH_AraC-typ_CS"/>
</dbReference>
<keyword evidence="6" id="KW-1185">Reference proteome</keyword>
<dbReference type="SMART" id="SM00342">
    <property type="entry name" value="HTH_ARAC"/>
    <property type="match status" value="1"/>
</dbReference>